<comment type="subcellular location">
    <subcellularLocation>
        <location evidence="2">Cytoplasm</location>
    </subcellularLocation>
</comment>
<dbReference type="SUPFAM" id="SSF52058">
    <property type="entry name" value="L domain-like"/>
    <property type="match status" value="1"/>
</dbReference>
<sequence length="1456" mass="167134">MGQSTSSGCSASHHFAPVLEEVEQRFEKLEKQLGKRKFVNYTFKTLKDYIQTFLVDFRFLIMFNDMVDKLSSRLWIELKSSLHKVESAINEIGKELLIAHHTNEVSKLVQLFSGLIEKIEVLKPLIEKSCKYLLEVEDQGCCWVMNDHLDGYALKCIQGNLQTLAEKADFQLDHHVQGQIKCLLQKLNSLTIFLVTESMHQTRESDLNALGIHARAVTVRAANLSCLCWLSVRSSELDPSTAQGIAGAFSRLQHKLDPATSPELLDMILRLLEAKKSHSNRQSTIERFFVCLLDMQHNNVLRSEMVGLVRFFIEVREEHGKETEQLLPDVAAVVRQARSVQYSSSEGGVPDLVYSKLLPMIYLLTEELFSIRQLSYSRPGIKRNDDDDEYARYLWDTVEARVKLLQSHLEFLRVKLADRPQKNMQHWRLVVMLFEPVVEQLLSLKDSLNARRITNSEARNVLFKVLLRILVFKAEAYLMDLLNGDESLLVKHQIGALKSLVASMTNMPRKLIFMNLEKEHKDEILILTDIESVVREVLYLCHSFNGTVFTGGMMKECTHWLCDLTQKIKEVVERIDVPFPKIEFPKTNGLGFIGFLLIKLKGQSMRYGIGPLNCVKQQIDDILQNLTFLRSSIMKQDAKYQECKDAAYMVEFIIDSILLGNGSRWHNFSWLYRVSENIRHIRIIQETECQEKTCNLEVTNAAQAVVRQISQTSTFEVNKVVLNDQQQMIVDRLTRGSSQREIVSIVGMPGIGKTTLANQVYYDPKVVYYFHIRAWCCVSQVYAKRDLLLGILQQIIELTDSILTMPNEDLEFMLYKQLKGKCYLITMDDLWNIGAWDDLKSSFPDDGNGSRIMITSRLEDMVLNFSLESNLLNLRPLSDGESWELLKMKIFPKEICPEELLQVGKEIARSCKGLPLSLVAIAGLLQKTDMKSDSWKKIAERSNAIIVNDPQTRCMDILELSYEHLPDYLKPCFLFFAMFQEDKEIPVRRLIWLWMAEGFIERKDSKSIEDLALDYLRDLVGRSLITVSKRRSNGGVKACRIHDMVRNVCLSKAKEEKFLGLVTGDDEPYSFFYDSDDLDDFDPSNSITYKEHRLCISVSRQQFVNSRPSGPYVRSLQFFATTDAYPRCPYNVSFISKNFKLLKVLDLEAINMGSSFADGIDSLIQLIFLAVGGDIDSIPSSLANLRNLETLLVKGLKGKKVLLPESIWRMTSLRHVHVKNNASFTLQPKVTGIGFQLKNLVSLSVPSLIFGEDADEMIRMLPNLRELSCIFSKSRGSRDYYQFPRLEKLTQLESLKIVYRGRTIKTSPFNFPLGLKKLTLINFFLRWDHISTIGSLENLEILKLLSSTFEDTRWEMKEGEFHKLKYLKLDSPNIVSWVASCDDLPNLQHLVLQKCENLKEVPIDFVRIPTLQLIEVQRCGDSVEEAIKRLQREQFEYGIEDLKVLIQPLDGNLRSS</sequence>
<dbReference type="Gene3D" id="3.80.10.10">
    <property type="entry name" value="Ribonuclease Inhibitor"/>
    <property type="match status" value="1"/>
</dbReference>
<dbReference type="PANTHER" id="PTHR23155">
    <property type="entry name" value="DISEASE RESISTANCE PROTEIN RP"/>
    <property type="match status" value="1"/>
</dbReference>
<evidence type="ECO:0000256" key="10">
    <source>
        <dbReference type="ARBA" id="ARBA00022840"/>
    </source>
</evidence>
<reference evidence="14" key="2">
    <citation type="submission" date="2025-04" db="UniProtKB">
        <authorList>
            <consortium name="RefSeq"/>
        </authorList>
    </citation>
    <scope>IDENTIFICATION</scope>
    <source>
        <tissue evidence="14 15">Leaves</tissue>
    </source>
</reference>
<protein>
    <submittedName>
        <fullName evidence="14 15">Late blight resistance protein homolog R1A-4</fullName>
    </submittedName>
</protein>
<dbReference type="Pfam" id="PF00931">
    <property type="entry name" value="NB-ARC"/>
    <property type="match status" value="1"/>
</dbReference>
<dbReference type="GO" id="GO:0009626">
    <property type="term" value="P:plant-type hypersensitive response"/>
    <property type="evidence" value="ECO:0007669"/>
    <property type="project" value="UniProtKB-KW"/>
</dbReference>
<dbReference type="Gene3D" id="1.10.8.430">
    <property type="entry name" value="Helical domain of apoptotic protease-activating factors"/>
    <property type="match status" value="1"/>
</dbReference>
<dbReference type="Proteomes" id="UP001652660">
    <property type="component" value="Chromosome 11c"/>
</dbReference>
<keyword evidence="13" id="KW-1185">Reference proteome</keyword>
<feature type="domain" description="Disease resistance protein winged helix" evidence="12">
    <location>
        <begin position="978"/>
        <end position="1047"/>
    </location>
</feature>
<evidence type="ECO:0000256" key="2">
    <source>
        <dbReference type="ARBA" id="ARBA00004496"/>
    </source>
</evidence>
<dbReference type="InterPro" id="IPR002182">
    <property type="entry name" value="NB-ARC"/>
</dbReference>
<evidence type="ECO:0000256" key="3">
    <source>
        <dbReference type="ARBA" id="ARBA00008894"/>
    </source>
</evidence>
<evidence type="ECO:0000313" key="13">
    <source>
        <dbReference type="Proteomes" id="UP001652660"/>
    </source>
</evidence>
<keyword evidence="9" id="KW-0611">Plant defense</keyword>
<accession>A0A6P6UZN3</accession>
<gene>
    <name evidence="14 15" type="primary">LOC113715816</name>
</gene>
<evidence type="ECO:0000256" key="4">
    <source>
        <dbReference type="ARBA" id="ARBA00022490"/>
    </source>
</evidence>
<keyword evidence="10" id="KW-0067">ATP-binding</keyword>
<keyword evidence="8" id="KW-0547">Nucleotide-binding</keyword>
<dbReference type="Pfam" id="PF23559">
    <property type="entry name" value="WHD_DRP"/>
    <property type="match status" value="1"/>
</dbReference>
<dbReference type="SUPFAM" id="SSF52540">
    <property type="entry name" value="P-loop containing nucleoside triphosphate hydrolases"/>
    <property type="match status" value="1"/>
</dbReference>
<dbReference type="PANTHER" id="PTHR23155:SF1152">
    <property type="entry name" value="AAA+ ATPASE DOMAIN-CONTAINING PROTEIN"/>
    <property type="match status" value="1"/>
</dbReference>
<keyword evidence="5" id="KW-0433">Leucine-rich repeat</keyword>
<feature type="domain" description="NB-ARC" evidence="11">
    <location>
        <begin position="726"/>
        <end position="895"/>
    </location>
</feature>
<keyword evidence="4" id="KW-0963">Cytoplasm</keyword>
<dbReference type="FunFam" id="1.10.10.10:FF:000322">
    <property type="entry name" value="Probable disease resistance protein At1g63360"/>
    <property type="match status" value="1"/>
</dbReference>
<reference evidence="13" key="1">
    <citation type="journal article" date="2025" name="Foods">
        <title>Unveiling the Microbial Signatures of Arabica Coffee Cherries: Insights into Ripeness Specific Diversity, Functional Traits, and Implications for Quality and Safety.</title>
        <authorList>
            <consortium name="RefSeq"/>
            <person name="Tenea G.N."/>
            <person name="Cifuentes V."/>
            <person name="Reyes P."/>
            <person name="Cevallos-Vallejos M."/>
        </authorList>
    </citation>
    <scope>NUCLEOTIDE SEQUENCE [LARGE SCALE GENOMIC DNA]</scope>
</reference>
<dbReference type="PRINTS" id="PR00364">
    <property type="entry name" value="DISEASERSIST"/>
</dbReference>
<evidence type="ECO:0000256" key="7">
    <source>
        <dbReference type="ARBA" id="ARBA00022737"/>
    </source>
</evidence>
<comment type="similarity">
    <text evidence="3">Belongs to the disease resistance NB-LRR family.</text>
</comment>
<organism evidence="13 14">
    <name type="scientific">Coffea arabica</name>
    <name type="common">Arabian coffee</name>
    <dbReference type="NCBI Taxonomy" id="13443"/>
    <lineage>
        <taxon>Eukaryota</taxon>
        <taxon>Viridiplantae</taxon>
        <taxon>Streptophyta</taxon>
        <taxon>Embryophyta</taxon>
        <taxon>Tracheophyta</taxon>
        <taxon>Spermatophyta</taxon>
        <taxon>Magnoliopsida</taxon>
        <taxon>eudicotyledons</taxon>
        <taxon>Gunneridae</taxon>
        <taxon>Pentapetalae</taxon>
        <taxon>asterids</taxon>
        <taxon>lamiids</taxon>
        <taxon>Gentianales</taxon>
        <taxon>Rubiaceae</taxon>
        <taxon>Ixoroideae</taxon>
        <taxon>Gardenieae complex</taxon>
        <taxon>Bertiereae - Coffeeae clade</taxon>
        <taxon>Coffeeae</taxon>
        <taxon>Coffea</taxon>
    </lineage>
</organism>
<evidence type="ECO:0000313" key="15">
    <source>
        <dbReference type="RefSeq" id="XP_071925962.1"/>
    </source>
</evidence>
<dbReference type="InterPro" id="IPR036388">
    <property type="entry name" value="WH-like_DNA-bd_sf"/>
</dbReference>
<evidence type="ECO:0000259" key="12">
    <source>
        <dbReference type="Pfam" id="PF23559"/>
    </source>
</evidence>
<dbReference type="OrthoDB" id="602760at2759"/>
<dbReference type="RefSeq" id="XP_071925962.1">
    <property type="nucleotide sequence ID" value="XM_072069861.1"/>
</dbReference>
<dbReference type="GeneID" id="113715816"/>
<evidence type="ECO:0000256" key="6">
    <source>
        <dbReference type="ARBA" id="ARBA00022667"/>
    </source>
</evidence>
<dbReference type="Gene3D" id="1.10.10.10">
    <property type="entry name" value="Winged helix-like DNA-binding domain superfamily/Winged helix DNA-binding domain"/>
    <property type="match status" value="1"/>
</dbReference>
<evidence type="ECO:0000256" key="1">
    <source>
        <dbReference type="ARBA" id="ARBA00002074"/>
    </source>
</evidence>
<dbReference type="GO" id="GO:0005737">
    <property type="term" value="C:cytoplasm"/>
    <property type="evidence" value="ECO:0007669"/>
    <property type="project" value="UniProtKB-SubCell"/>
</dbReference>
<proteinExistence type="inferred from homology"/>
<dbReference type="InterPro" id="IPR042197">
    <property type="entry name" value="Apaf_helical"/>
</dbReference>
<evidence type="ECO:0000259" key="11">
    <source>
        <dbReference type="Pfam" id="PF00931"/>
    </source>
</evidence>
<evidence type="ECO:0000256" key="8">
    <source>
        <dbReference type="ARBA" id="ARBA00022741"/>
    </source>
</evidence>
<evidence type="ECO:0000256" key="9">
    <source>
        <dbReference type="ARBA" id="ARBA00022821"/>
    </source>
</evidence>
<evidence type="ECO:0000313" key="14">
    <source>
        <dbReference type="RefSeq" id="XP_027095920.1"/>
    </source>
</evidence>
<dbReference type="InterPro" id="IPR058922">
    <property type="entry name" value="WHD_DRP"/>
</dbReference>
<dbReference type="GO" id="GO:0043531">
    <property type="term" value="F:ADP binding"/>
    <property type="evidence" value="ECO:0007669"/>
    <property type="project" value="InterPro"/>
</dbReference>
<dbReference type="Gene3D" id="3.40.50.300">
    <property type="entry name" value="P-loop containing nucleotide triphosphate hydrolases"/>
    <property type="match status" value="1"/>
</dbReference>
<dbReference type="GO" id="GO:0005524">
    <property type="term" value="F:ATP binding"/>
    <property type="evidence" value="ECO:0007669"/>
    <property type="project" value="UniProtKB-KW"/>
</dbReference>
<name>A0A6P6UZN3_COFAR</name>
<dbReference type="InterPro" id="IPR044974">
    <property type="entry name" value="Disease_R_plants"/>
</dbReference>
<keyword evidence="7" id="KW-0677">Repeat</keyword>
<keyword evidence="6" id="KW-0381">Hypersensitive response</keyword>
<dbReference type="InterPro" id="IPR027417">
    <property type="entry name" value="P-loop_NTPase"/>
</dbReference>
<dbReference type="RefSeq" id="XP_027095920.1">
    <property type="nucleotide sequence ID" value="XM_027240119.1"/>
</dbReference>
<evidence type="ECO:0000256" key="5">
    <source>
        <dbReference type="ARBA" id="ARBA00022614"/>
    </source>
</evidence>
<comment type="function">
    <text evidence="1">Confers resistance to late blight (Phytophthora infestans) races carrying the avirulence gene Avr1. Resistance proteins guard the plant against pathogens that contain an appropriate avirulence protein via an indirect interaction with this avirulence protein. That triggers a defense system including the hypersensitive response, which restricts the pathogen growth.</text>
</comment>
<dbReference type="InterPro" id="IPR032675">
    <property type="entry name" value="LRR_dom_sf"/>
</dbReference>